<dbReference type="EMBL" id="VSRR010046145">
    <property type="protein sequence ID" value="MPC77560.1"/>
    <property type="molecule type" value="Genomic_DNA"/>
</dbReference>
<comment type="caution">
    <text evidence="2">The sequence shown here is derived from an EMBL/GenBank/DDBJ whole genome shotgun (WGS) entry which is preliminary data.</text>
</comment>
<keyword evidence="3" id="KW-1185">Reference proteome</keyword>
<evidence type="ECO:0000313" key="2">
    <source>
        <dbReference type="EMBL" id="MPC77560.1"/>
    </source>
</evidence>
<proteinExistence type="predicted"/>
<keyword evidence="1" id="KW-0472">Membrane</keyword>
<protein>
    <submittedName>
        <fullName evidence="2">Uncharacterized protein</fullName>
    </submittedName>
</protein>
<dbReference type="AlphaFoldDB" id="A0A5B7HYL6"/>
<accession>A0A5B7HYL6</accession>
<keyword evidence="1" id="KW-1133">Transmembrane helix</keyword>
<evidence type="ECO:0000256" key="1">
    <source>
        <dbReference type="SAM" id="Phobius"/>
    </source>
</evidence>
<feature type="transmembrane region" description="Helical" evidence="1">
    <location>
        <begin position="6"/>
        <end position="30"/>
    </location>
</feature>
<gene>
    <name evidence="2" type="ORF">E2C01_072017</name>
</gene>
<dbReference type="Proteomes" id="UP000324222">
    <property type="component" value="Unassembled WGS sequence"/>
</dbReference>
<keyword evidence="1" id="KW-0812">Transmembrane</keyword>
<evidence type="ECO:0000313" key="3">
    <source>
        <dbReference type="Proteomes" id="UP000324222"/>
    </source>
</evidence>
<name>A0A5B7HYL6_PORTR</name>
<reference evidence="2 3" key="1">
    <citation type="submission" date="2019-05" db="EMBL/GenBank/DDBJ databases">
        <title>Another draft genome of Portunus trituberculatus and its Hox gene families provides insights of decapod evolution.</title>
        <authorList>
            <person name="Jeong J.-H."/>
            <person name="Song I."/>
            <person name="Kim S."/>
            <person name="Choi T."/>
            <person name="Kim D."/>
            <person name="Ryu S."/>
            <person name="Kim W."/>
        </authorList>
    </citation>
    <scope>NUCLEOTIDE SEQUENCE [LARGE SCALE GENOMIC DNA]</scope>
    <source>
        <tissue evidence="2">Muscle</tissue>
    </source>
</reference>
<sequence>MVLVMEVVLVVVVVVVVVMLVVVTLSTLQLTQSRPHNSSRQTRREIISDA</sequence>
<organism evidence="2 3">
    <name type="scientific">Portunus trituberculatus</name>
    <name type="common">Swimming crab</name>
    <name type="synonym">Neptunus trituberculatus</name>
    <dbReference type="NCBI Taxonomy" id="210409"/>
    <lineage>
        <taxon>Eukaryota</taxon>
        <taxon>Metazoa</taxon>
        <taxon>Ecdysozoa</taxon>
        <taxon>Arthropoda</taxon>
        <taxon>Crustacea</taxon>
        <taxon>Multicrustacea</taxon>
        <taxon>Malacostraca</taxon>
        <taxon>Eumalacostraca</taxon>
        <taxon>Eucarida</taxon>
        <taxon>Decapoda</taxon>
        <taxon>Pleocyemata</taxon>
        <taxon>Brachyura</taxon>
        <taxon>Eubrachyura</taxon>
        <taxon>Portunoidea</taxon>
        <taxon>Portunidae</taxon>
        <taxon>Portuninae</taxon>
        <taxon>Portunus</taxon>
    </lineage>
</organism>